<dbReference type="EMBL" id="NVWI01000008">
    <property type="protein sequence ID" value="PCJ40684.1"/>
    <property type="molecule type" value="Genomic_DNA"/>
</dbReference>
<gene>
    <name evidence="2" type="ORF">COA71_10610</name>
</gene>
<dbReference type="Gene3D" id="3.40.50.150">
    <property type="entry name" value="Vaccinia Virus protein VP39"/>
    <property type="match status" value="1"/>
</dbReference>
<dbReference type="SUPFAM" id="SSF53335">
    <property type="entry name" value="S-adenosyl-L-methionine-dependent methyltransferases"/>
    <property type="match status" value="1"/>
</dbReference>
<evidence type="ECO:0000259" key="1">
    <source>
        <dbReference type="Pfam" id="PF08241"/>
    </source>
</evidence>
<evidence type="ECO:0000313" key="2">
    <source>
        <dbReference type="EMBL" id="PCJ40684.1"/>
    </source>
</evidence>
<dbReference type="Pfam" id="PF08241">
    <property type="entry name" value="Methyltransf_11"/>
    <property type="match status" value="1"/>
</dbReference>
<sequence>MPNIKQKIKSIPLIGLLAKVLYFLLIEPFRKFSGSEDYWKQRYAQGGSSGDGSYKLLADFKAEVLNALVAKHEVESVIEFGCGDGNQLSLLNFSAYQGVDVSPQAIALCKDQFSQDATKAFSLLEEYRGQQSDMSMSLDVIYHLVEDEVFENHMKLLFESATALVVIYSSDTAQQQKIQGKHIRHRKFTDWIARHINNWELARHIPNKYPYKGDDTSGSFADFYIYSPRSQKKE</sequence>
<accession>A0A2A5C9W4</accession>
<organism evidence="2 3">
    <name type="scientific">SAR86 cluster bacterium</name>
    <dbReference type="NCBI Taxonomy" id="2030880"/>
    <lineage>
        <taxon>Bacteria</taxon>
        <taxon>Pseudomonadati</taxon>
        <taxon>Pseudomonadota</taxon>
        <taxon>Gammaproteobacteria</taxon>
        <taxon>SAR86 cluster</taxon>
    </lineage>
</organism>
<dbReference type="InterPro" id="IPR029063">
    <property type="entry name" value="SAM-dependent_MTases_sf"/>
</dbReference>
<evidence type="ECO:0000313" key="3">
    <source>
        <dbReference type="Proteomes" id="UP000228987"/>
    </source>
</evidence>
<protein>
    <recommendedName>
        <fullName evidence="1">Methyltransferase type 11 domain-containing protein</fullName>
    </recommendedName>
</protein>
<comment type="caution">
    <text evidence="2">The sequence shown here is derived from an EMBL/GenBank/DDBJ whole genome shotgun (WGS) entry which is preliminary data.</text>
</comment>
<proteinExistence type="predicted"/>
<dbReference type="InterPro" id="IPR013216">
    <property type="entry name" value="Methyltransf_11"/>
</dbReference>
<name>A0A2A5C9W4_9GAMM</name>
<dbReference type="AlphaFoldDB" id="A0A2A5C9W4"/>
<dbReference type="Proteomes" id="UP000228987">
    <property type="component" value="Unassembled WGS sequence"/>
</dbReference>
<feature type="domain" description="Methyltransferase type 11" evidence="1">
    <location>
        <begin position="79"/>
        <end position="147"/>
    </location>
</feature>
<reference evidence="3" key="1">
    <citation type="submission" date="2017-08" db="EMBL/GenBank/DDBJ databases">
        <title>A dynamic microbial community with high functional redundancy inhabits the cold, oxic subseafloor aquifer.</title>
        <authorList>
            <person name="Tully B.J."/>
            <person name="Wheat C.G."/>
            <person name="Glazer B.T."/>
            <person name="Huber J.A."/>
        </authorList>
    </citation>
    <scope>NUCLEOTIDE SEQUENCE [LARGE SCALE GENOMIC DNA]</scope>
</reference>
<dbReference type="GO" id="GO:0008757">
    <property type="term" value="F:S-adenosylmethionine-dependent methyltransferase activity"/>
    <property type="evidence" value="ECO:0007669"/>
    <property type="project" value="InterPro"/>
</dbReference>